<organism evidence="12 13">
    <name type="scientific">Candidatus Erwinia haradaeae</name>
    <dbReference type="NCBI Taxonomy" id="1922217"/>
    <lineage>
        <taxon>Bacteria</taxon>
        <taxon>Pseudomonadati</taxon>
        <taxon>Pseudomonadota</taxon>
        <taxon>Gammaproteobacteria</taxon>
        <taxon>Enterobacterales</taxon>
        <taxon>Erwiniaceae</taxon>
        <taxon>Erwinia</taxon>
    </lineage>
</organism>
<keyword evidence="6 10" id="KW-0289">Folate biosynthesis</keyword>
<evidence type="ECO:0000256" key="2">
    <source>
        <dbReference type="ARBA" id="ARBA00001353"/>
    </source>
</evidence>
<dbReference type="NCBIfam" id="TIGR00525">
    <property type="entry name" value="folB"/>
    <property type="match status" value="1"/>
</dbReference>
<gene>
    <name evidence="12" type="primary">folB</name>
    <name evidence="12" type="ORF">ERCICUMA2628_304</name>
</gene>
<reference evidence="12 13" key="1">
    <citation type="submission" date="2019-02" db="EMBL/GenBank/DDBJ databases">
        <authorList>
            <person name="Manzano-Marin A."/>
            <person name="Manzano-Marin A."/>
        </authorList>
    </citation>
    <scope>NUCLEOTIDE SEQUENCE [LARGE SCALE GENOMIC DNA]</scope>
    <source>
        <strain evidence="12 13">ErCicuneomaculata</strain>
    </source>
</reference>
<comment type="subunit">
    <text evidence="5">Homooctamer.</text>
</comment>
<comment type="pathway">
    <text evidence="3 10">Cofactor biosynthesis; tetrahydrofolate biosynthesis; 2-amino-4-hydroxy-6-hydroxymethyl-7,8-dihydropteridine diphosphate from 7,8-dihydroneopterin triphosphate: step 3/4.</text>
</comment>
<dbReference type="GO" id="GO:0005737">
    <property type="term" value="C:cytoplasm"/>
    <property type="evidence" value="ECO:0007669"/>
    <property type="project" value="TreeGrafter"/>
</dbReference>
<comment type="catalytic activity">
    <reaction evidence="1">
        <text>7,8-dihydroneopterin = 7,8-dihydromonapterin</text>
        <dbReference type="Rhea" id="RHEA:45328"/>
        <dbReference type="ChEBI" id="CHEBI:17001"/>
        <dbReference type="ChEBI" id="CHEBI:71175"/>
        <dbReference type="EC" id="5.1.99.8"/>
    </reaction>
</comment>
<dbReference type="InterPro" id="IPR043133">
    <property type="entry name" value="GTP-CH-I_C/QueF"/>
</dbReference>
<comment type="catalytic activity">
    <reaction evidence="2 10">
        <text>7,8-dihydroneopterin = 6-hydroxymethyl-7,8-dihydropterin + glycolaldehyde</text>
        <dbReference type="Rhea" id="RHEA:10540"/>
        <dbReference type="ChEBI" id="CHEBI:17001"/>
        <dbReference type="ChEBI" id="CHEBI:17071"/>
        <dbReference type="ChEBI" id="CHEBI:44841"/>
        <dbReference type="EC" id="4.1.2.25"/>
    </reaction>
</comment>
<dbReference type="Pfam" id="PF02152">
    <property type="entry name" value="FolB"/>
    <property type="match status" value="1"/>
</dbReference>
<dbReference type="GO" id="GO:0046654">
    <property type="term" value="P:tetrahydrofolate biosynthetic process"/>
    <property type="evidence" value="ECO:0007669"/>
    <property type="project" value="UniProtKB-UniRule"/>
</dbReference>
<evidence type="ECO:0000256" key="4">
    <source>
        <dbReference type="ARBA" id="ARBA00005708"/>
    </source>
</evidence>
<evidence type="ECO:0000256" key="10">
    <source>
        <dbReference type="RuleBase" id="RU362079"/>
    </source>
</evidence>
<dbReference type="NCBIfam" id="TIGR00526">
    <property type="entry name" value="folB_dom"/>
    <property type="match status" value="1"/>
</dbReference>
<evidence type="ECO:0000313" key="13">
    <source>
        <dbReference type="Proteomes" id="UP000294412"/>
    </source>
</evidence>
<evidence type="ECO:0000256" key="8">
    <source>
        <dbReference type="ARBA" id="ARBA00023239"/>
    </source>
</evidence>
<evidence type="ECO:0000313" key="12">
    <source>
        <dbReference type="EMBL" id="VFP79763.1"/>
    </source>
</evidence>
<evidence type="ECO:0000256" key="9">
    <source>
        <dbReference type="ARBA" id="ARBA00059496"/>
    </source>
</evidence>
<protein>
    <recommendedName>
        <fullName evidence="10">7,8-dihydroneopterin aldolase</fullName>
        <ecNumber evidence="10">4.1.2.25</ecNumber>
    </recommendedName>
</protein>
<dbReference type="OrthoDB" id="9810587at2"/>
<keyword evidence="7" id="KW-0413">Isomerase</keyword>
<dbReference type="FunFam" id="3.30.1130.10:FF:000002">
    <property type="entry name" value="7,8-dihydroneopterin aldolase"/>
    <property type="match status" value="1"/>
</dbReference>
<sequence>MDILFIKQLTVTATVGIHDWEKNIPQKLLLDIEIACDQRVAASSDNIKDCLNYSDIVKAIISLISKGNFNLIERVAEDVASCLLNKFFASWVRVQVSKPNAISQTQHVGVIIERGNIL</sequence>
<dbReference type="GO" id="GO:0004150">
    <property type="term" value="F:dihydroneopterin aldolase activity"/>
    <property type="evidence" value="ECO:0007669"/>
    <property type="project" value="UniProtKB-UniRule"/>
</dbReference>
<dbReference type="EMBL" id="LR217703">
    <property type="protein sequence ID" value="VFP79763.1"/>
    <property type="molecule type" value="Genomic_DNA"/>
</dbReference>
<name>A0A451D2A3_9GAMM</name>
<dbReference type="CDD" id="cd00534">
    <property type="entry name" value="DHNA_DHNTPE"/>
    <property type="match status" value="1"/>
</dbReference>
<evidence type="ECO:0000256" key="7">
    <source>
        <dbReference type="ARBA" id="ARBA00023235"/>
    </source>
</evidence>
<evidence type="ECO:0000256" key="3">
    <source>
        <dbReference type="ARBA" id="ARBA00005013"/>
    </source>
</evidence>
<proteinExistence type="inferred from homology"/>
<evidence type="ECO:0000256" key="5">
    <source>
        <dbReference type="ARBA" id="ARBA00011823"/>
    </source>
</evidence>
<dbReference type="SMART" id="SM00905">
    <property type="entry name" value="FolB"/>
    <property type="match status" value="1"/>
</dbReference>
<comment type="function">
    <text evidence="9">Catalyzes the conversion of 7,8-dihydroneopterin to 6-hydroxymethyl-7,8-dihydropterin. Can use L-threo-dihydroneopterin and D-erythro-dihydroneopterin as substrates for the formation of 6-hydroxymethyldihydropterin, but it can also catalyze the epimerization of carbon 2' of dihydroneopterin to dihydromonapterin at appreciable velocity.</text>
</comment>
<dbReference type="RefSeq" id="WP_157993524.1">
    <property type="nucleotide sequence ID" value="NZ_LR217703.1"/>
</dbReference>
<dbReference type="SUPFAM" id="SSF55620">
    <property type="entry name" value="Tetrahydrobiopterin biosynthesis enzymes-like"/>
    <property type="match status" value="1"/>
</dbReference>
<dbReference type="PANTHER" id="PTHR42844">
    <property type="entry name" value="DIHYDRONEOPTERIN ALDOLASE 1-RELATED"/>
    <property type="match status" value="1"/>
</dbReference>
<dbReference type="Proteomes" id="UP000294412">
    <property type="component" value="Chromosome"/>
</dbReference>
<dbReference type="GO" id="GO:0016853">
    <property type="term" value="F:isomerase activity"/>
    <property type="evidence" value="ECO:0007669"/>
    <property type="project" value="UniProtKB-KW"/>
</dbReference>
<feature type="domain" description="Dihydroneopterin aldolase/epimerase" evidence="11">
    <location>
        <begin position="4"/>
        <end position="114"/>
    </location>
</feature>
<dbReference type="GO" id="GO:0046656">
    <property type="term" value="P:folic acid biosynthetic process"/>
    <property type="evidence" value="ECO:0007669"/>
    <property type="project" value="UniProtKB-UniRule"/>
</dbReference>
<dbReference type="UniPathway" id="UPA00077">
    <property type="reaction ID" value="UER00154"/>
</dbReference>
<accession>A0A451D2A3</accession>
<dbReference type="AlphaFoldDB" id="A0A451D2A3"/>
<evidence type="ECO:0000256" key="6">
    <source>
        <dbReference type="ARBA" id="ARBA00022909"/>
    </source>
</evidence>
<comment type="similarity">
    <text evidence="4 10">Belongs to the DHNA family.</text>
</comment>
<dbReference type="InterPro" id="IPR006157">
    <property type="entry name" value="FolB_dom"/>
</dbReference>
<evidence type="ECO:0000256" key="1">
    <source>
        <dbReference type="ARBA" id="ARBA00000693"/>
    </source>
</evidence>
<keyword evidence="8 10" id="KW-0456">Lyase</keyword>
<evidence type="ECO:0000259" key="11">
    <source>
        <dbReference type="SMART" id="SM00905"/>
    </source>
</evidence>
<dbReference type="InterPro" id="IPR006156">
    <property type="entry name" value="Dihydroneopterin_aldolase"/>
</dbReference>
<dbReference type="PANTHER" id="PTHR42844:SF1">
    <property type="entry name" value="DIHYDRONEOPTERIN ALDOLASE 1-RELATED"/>
    <property type="match status" value="1"/>
</dbReference>
<dbReference type="Gene3D" id="3.30.1130.10">
    <property type="match status" value="1"/>
</dbReference>
<dbReference type="EC" id="4.1.2.25" evidence="10"/>